<sequence>MAWPFIFVLTSVSAHQASLPVPPLGYEPLCDAYIVHETCRLLNGGVKHEDGDRWTSATGLTAILSASPENINTLWQELRLDEIESGDQIPCMDLCLKLVEYLQGHGTCPPGSDISCYNVGVETFCDLDLRPAAMKKLMQHDGDSQSVPLRHSHGSHDLLGSPPPSPPPFGSYDSPALKAEPSGISYELWEAVERTANLFRIYPAPPREEEEEEEENESEEIKLHQSSSDRMDRPAGMMARGDLLQAGSCPDFAALSEADEDGDCVCPEHTTCHDGPTVGCPTKSGRASKIMFDKDCETCTCETPQLEEPASKESSLECPSSAAIRRPDPDGDCFCGRKLCMQGEEQGCTSRLSKDFKHFPASCSDCRCVDAT</sequence>
<feature type="chain" id="PRO_5041462787" description="VWFC domain-containing protein" evidence="2">
    <location>
        <begin position="17"/>
        <end position="372"/>
    </location>
</feature>
<reference evidence="3" key="1">
    <citation type="submission" date="2023-08" db="EMBL/GenBank/DDBJ databases">
        <authorList>
            <person name="Chen Y."/>
            <person name="Shah S."/>
            <person name="Dougan E. K."/>
            <person name="Thang M."/>
            <person name="Chan C."/>
        </authorList>
    </citation>
    <scope>NUCLEOTIDE SEQUENCE</scope>
</reference>
<evidence type="ECO:0000313" key="4">
    <source>
        <dbReference type="Proteomes" id="UP001178507"/>
    </source>
</evidence>
<feature type="signal peptide" evidence="2">
    <location>
        <begin position="1"/>
        <end position="16"/>
    </location>
</feature>
<evidence type="ECO:0000313" key="3">
    <source>
        <dbReference type="EMBL" id="CAJ1388466.1"/>
    </source>
</evidence>
<proteinExistence type="predicted"/>
<evidence type="ECO:0008006" key="5">
    <source>
        <dbReference type="Google" id="ProtNLM"/>
    </source>
</evidence>
<evidence type="ECO:0000256" key="2">
    <source>
        <dbReference type="SAM" id="SignalP"/>
    </source>
</evidence>
<gene>
    <name evidence="3" type="ORF">EVOR1521_LOCUS14325</name>
</gene>
<feature type="region of interest" description="Disordered" evidence="1">
    <location>
        <begin position="205"/>
        <end position="233"/>
    </location>
</feature>
<keyword evidence="2" id="KW-0732">Signal</keyword>
<comment type="caution">
    <text evidence="3">The sequence shown here is derived from an EMBL/GenBank/DDBJ whole genome shotgun (WGS) entry which is preliminary data.</text>
</comment>
<name>A0AA36IIL8_9DINO</name>
<dbReference type="AlphaFoldDB" id="A0AA36IIL8"/>
<accession>A0AA36IIL8</accession>
<feature type="compositionally biased region" description="Acidic residues" evidence="1">
    <location>
        <begin position="208"/>
        <end position="218"/>
    </location>
</feature>
<feature type="region of interest" description="Disordered" evidence="1">
    <location>
        <begin position="138"/>
        <end position="176"/>
    </location>
</feature>
<feature type="compositionally biased region" description="Basic and acidic residues" evidence="1">
    <location>
        <begin position="219"/>
        <end position="233"/>
    </location>
</feature>
<dbReference type="Proteomes" id="UP001178507">
    <property type="component" value="Unassembled WGS sequence"/>
</dbReference>
<keyword evidence="4" id="KW-1185">Reference proteome</keyword>
<protein>
    <recommendedName>
        <fullName evidence="5">VWFC domain-containing protein</fullName>
    </recommendedName>
</protein>
<organism evidence="3 4">
    <name type="scientific">Effrenium voratum</name>
    <dbReference type="NCBI Taxonomy" id="2562239"/>
    <lineage>
        <taxon>Eukaryota</taxon>
        <taxon>Sar</taxon>
        <taxon>Alveolata</taxon>
        <taxon>Dinophyceae</taxon>
        <taxon>Suessiales</taxon>
        <taxon>Symbiodiniaceae</taxon>
        <taxon>Effrenium</taxon>
    </lineage>
</organism>
<dbReference type="EMBL" id="CAUJNA010001691">
    <property type="protein sequence ID" value="CAJ1388466.1"/>
    <property type="molecule type" value="Genomic_DNA"/>
</dbReference>
<evidence type="ECO:0000256" key="1">
    <source>
        <dbReference type="SAM" id="MobiDB-lite"/>
    </source>
</evidence>